<dbReference type="PANTHER" id="PTHR48475">
    <property type="entry name" value="RIBONUCLEASE H"/>
    <property type="match status" value="1"/>
</dbReference>
<keyword evidence="2" id="KW-1185">Reference proteome</keyword>
<dbReference type="RefSeq" id="XP_027770549.1">
    <property type="nucleotide sequence ID" value="XM_027914748.1"/>
</dbReference>
<reference evidence="2" key="1">
    <citation type="journal article" date="2014" name="Nat. Genet.">
        <title>The genome of the stress-tolerant wild tomato species Solanum pennellii.</title>
        <authorList>
            <person name="Bolger A."/>
            <person name="Scossa F."/>
            <person name="Bolger M.E."/>
            <person name="Lanz C."/>
            <person name="Maumus F."/>
            <person name="Tohge T."/>
            <person name="Quesneville H."/>
            <person name="Alseekh S."/>
            <person name="Sorensen I."/>
            <person name="Lichtenstein G."/>
            <person name="Fich E.A."/>
            <person name="Conte M."/>
            <person name="Keller H."/>
            <person name="Schneeberger K."/>
            <person name="Schwacke R."/>
            <person name="Ofner I."/>
            <person name="Vrebalov J."/>
            <person name="Xu Y."/>
            <person name="Osorio S."/>
            <person name="Aflitos S.A."/>
            <person name="Schijlen E."/>
            <person name="Jimenez-Gomez J.M."/>
            <person name="Ryngajllo M."/>
            <person name="Kimura S."/>
            <person name="Kumar R."/>
            <person name="Koenig D."/>
            <person name="Headland L.R."/>
            <person name="Maloof J.N."/>
            <person name="Sinha N."/>
            <person name="van Ham R.C."/>
            <person name="Lankhorst R.K."/>
            <person name="Mao L."/>
            <person name="Vogel A."/>
            <person name="Arsova B."/>
            <person name="Panstruga R."/>
            <person name="Fei Z."/>
            <person name="Rose J.K."/>
            <person name="Zamir D."/>
            <person name="Carrari F."/>
            <person name="Giovannoni J.J."/>
            <person name="Weigel D."/>
            <person name="Usadel B."/>
            <person name="Fernie A.R."/>
        </authorList>
    </citation>
    <scope>NUCLEOTIDE SEQUENCE [LARGE SCALE GENOMIC DNA]</scope>
    <source>
        <strain evidence="2">cv. LA0716</strain>
    </source>
</reference>
<dbReference type="PANTHER" id="PTHR48475:SF1">
    <property type="entry name" value="RNASE H TYPE-1 DOMAIN-CONTAINING PROTEIN"/>
    <property type="match status" value="1"/>
</dbReference>
<dbReference type="SUPFAM" id="SSF53098">
    <property type="entry name" value="Ribonuclease H-like"/>
    <property type="match status" value="2"/>
</dbReference>
<dbReference type="InterPro" id="IPR036397">
    <property type="entry name" value="RNaseH_sf"/>
</dbReference>
<evidence type="ECO:0000313" key="3">
    <source>
        <dbReference type="RefSeq" id="XP_027770549.1"/>
    </source>
</evidence>
<dbReference type="InterPro" id="IPR002156">
    <property type="entry name" value="RNaseH_domain"/>
</dbReference>
<dbReference type="Pfam" id="PF13456">
    <property type="entry name" value="RVT_3"/>
    <property type="match status" value="1"/>
</dbReference>
<dbReference type="Proteomes" id="UP000694930">
    <property type="component" value="Chromosome 2"/>
</dbReference>
<dbReference type="GeneID" id="114076121"/>
<protein>
    <submittedName>
        <fullName evidence="3">Uncharacterized protein LOC114076121</fullName>
    </submittedName>
</protein>
<name>A0ABM1V481_SOLPN</name>
<evidence type="ECO:0000313" key="2">
    <source>
        <dbReference type="Proteomes" id="UP000694930"/>
    </source>
</evidence>
<dbReference type="Gene3D" id="3.30.420.10">
    <property type="entry name" value="Ribonuclease H-like superfamily/Ribonuclease H"/>
    <property type="match status" value="2"/>
</dbReference>
<organism evidence="2 3">
    <name type="scientific">Solanum pennellii</name>
    <name type="common">Tomato</name>
    <name type="synonym">Lycopersicon pennellii</name>
    <dbReference type="NCBI Taxonomy" id="28526"/>
    <lineage>
        <taxon>Eukaryota</taxon>
        <taxon>Viridiplantae</taxon>
        <taxon>Streptophyta</taxon>
        <taxon>Embryophyta</taxon>
        <taxon>Tracheophyta</taxon>
        <taxon>Spermatophyta</taxon>
        <taxon>Magnoliopsida</taxon>
        <taxon>eudicotyledons</taxon>
        <taxon>Gunneridae</taxon>
        <taxon>Pentapetalae</taxon>
        <taxon>asterids</taxon>
        <taxon>lamiids</taxon>
        <taxon>Solanales</taxon>
        <taxon>Solanaceae</taxon>
        <taxon>Solanoideae</taxon>
        <taxon>Solaneae</taxon>
        <taxon>Solanum</taxon>
        <taxon>Solanum subgen. Lycopersicon</taxon>
    </lineage>
</organism>
<gene>
    <name evidence="3" type="primary">LOC114076121</name>
</gene>
<dbReference type="PROSITE" id="PS50994">
    <property type="entry name" value="INTEGRASE"/>
    <property type="match status" value="1"/>
</dbReference>
<proteinExistence type="predicted"/>
<dbReference type="InterPro" id="IPR012337">
    <property type="entry name" value="RNaseH-like_sf"/>
</dbReference>
<reference evidence="3" key="2">
    <citation type="submission" date="2025-08" db="UniProtKB">
        <authorList>
            <consortium name="RefSeq"/>
        </authorList>
    </citation>
    <scope>IDENTIFICATION</scope>
</reference>
<feature type="domain" description="Integrase catalytic" evidence="1">
    <location>
        <begin position="237"/>
        <end position="409"/>
    </location>
</feature>
<accession>A0ABM1V481</accession>
<dbReference type="InterPro" id="IPR001584">
    <property type="entry name" value="Integrase_cat-core"/>
</dbReference>
<sequence length="582" mass="67364">MPTGKLAKWQMLLSEFDIVYVTQKVIKAQALADHLAENPVDEEYEPLKTYFHDEEVSFVGEDIFEAYPGWILFFDGAANHQGKGIGAVLVSESGQHYPMAAKLRFNCTNDMVQGEWAVKNPKIIPYVQYVKNMCKRFRKIEFRHTPRIQNELADALATIASMIKHPDTDYIDPLDIDLKEHPVHCSHVESEPDGLPWYFDIKRYLESGTYPEDATSNQKKSIHRMALNFFLNGEVLYRRTPDLGLLRCVDAAEAVRLIEQIHAGVCEPATSNGHRFILVAIDYFTKWVEAASYKLVTKKMVADFVRNNLICRYGVPESIITDNGANINSHLMKKICEQFKIIHRKSTAYRPQMNGAVEAANKNIKKILRKMIDKQRGWHEMLPYALLGYRTTVRTSTRANPYLLVYGTEAVVPVEVEIPSLRIIQEAELSNAEWVSKRIDQLALIDEKRMVAVCHGQLYRQRMTRAFHKRVRTSNFEVGQLVLKRIFHHQDEYKGKCAPNWQGPYMVRKYYLEVLWSCQRWMALYGPNLSTQMLSRDTVFEVSFSHFCCYLLVSSFALKLAEFSRRMNTESSQREENYLQNQ</sequence>
<evidence type="ECO:0000259" key="1">
    <source>
        <dbReference type="PROSITE" id="PS50994"/>
    </source>
</evidence>